<evidence type="ECO:0008006" key="4">
    <source>
        <dbReference type="Google" id="ProtNLM"/>
    </source>
</evidence>
<protein>
    <recommendedName>
        <fullName evidence="4">PA14 domain-containing protein</fullName>
    </recommendedName>
</protein>
<evidence type="ECO:0000313" key="3">
    <source>
        <dbReference type="Proteomes" id="UP001597297"/>
    </source>
</evidence>
<keyword evidence="3" id="KW-1185">Reference proteome</keyword>
<feature type="chain" id="PRO_5045261738" description="PA14 domain-containing protein" evidence="1">
    <location>
        <begin position="21"/>
        <end position="263"/>
    </location>
</feature>
<evidence type="ECO:0000256" key="1">
    <source>
        <dbReference type="SAM" id="SignalP"/>
    </source>
</evidence>
<reference evidence="3" key="1">
    <citation type="journal article" date="2019" name="Int. J. Syst. Evol. Microbiol.">
        <title>The Global Catalogue of Microorganisms (GCM) 10K type strain sequencing project: providing services to taxonomists for standard genome sequencing and annotation.</title>
        <authorList>
            <consortium name="The Broad Institute Genomics Platform"/>
            <consortium name="The Broad Institute Genome Sequencing Center for Infectious Disease"/>
            <person name="Wu L."/>
            <person name="Ma J."/>
        </authorList>
    </citation>
    <scope>NUCLEOTIDE SEQUENCE [LARGE SCALE GENOMIC DNA]</scope>
    <source>
        <strain evidence="3">JCM 16545</strain>
    </source>
</reference>
<comment type="caution">
    <text evidence="2">The sequence shown here is derived from an EMBL/GenBank/DDBJ whole genome shotgun (WGS) entry which is preliminary data.</text>
</comment>
<accession>A0ABW5E5T7</accession>
<dbReference type="EMBL" id="JBHUJC010000042">
    <property type="protein sequence ID" value="MFD2277504.1"/>
    <property type="molecule type" value="Genomic_DNA"/>
</dbReference>
<gene>
    <name evidence="2" type="ORF">ACFSQZ_13575</name>
</gene>
<evidence type="ECO:0000313" key="2">
    <source>
        <dbReference type="EMBL" id="MFD2277504.1"/>
    </source>
</evidence>
<organism evidence="2 3">
    <name type="scientific">Rubritalea spongiae</name>
    <dbReference type="NCBI Taxonomy" id="430797"/>
    <lineage>
        <taxon>Bacteria</taxon>
        <taxon>Pseudomonadati</taxon>
        <taxon>Verrucomicrobiota</taxon>
        <taxon>Verrucomicrobiia</taxon>
        <taxon>Verrucomicrobiales</taxon>
        <taxon>Rubritaleaceae</taxon>
        <taxon>Rubritalea</taxon>
    </lineage>
</organism>
<keyword evidence="1" id="KW-0732">Signal</keyword>
<sequence length="263" mass="29092">MKKFILPTALALYSVLQASASSFGDTASKTGFVGYLYDLKADEKGEPTDVVESGSSLTGFYDAFGSLIRKKFSDKALSKYASADEANSLKYFIVPHTKAEEAPAEFGSPYIKPNQIIMVYKGVIEEAPKEEFRFAGVFDDAMCVLVNGKLVFYVSRHEDELRYKPDEVSNRRKKDGVSYVGYGEYLELEKGDEVTLVAAEVPGGGMSGKLLVQLKDYEYKKDSHEDPILHPFVCAELDAEDESVLKSSGVTMTGIPQFKFKVE</sequence>
<proteinExistence type="predicted"/>
<dbReference type="RefSeq" id="WP_377093455.1">
    <property type="nucleotide sequence ID" value="NZ_JBHSJM010000001.1"/>
</dbReference>
<feature type="signal peptide" evidence="1">
    <location>
        <begin position="1"/>
        <end position="20"/>
    </location>
</feature>
<name>A0ABW5E5T7_9BACT</name>
<dbReference type="Proteomes" id="UP001597297">
    <property type="component" value="Unassembled WGS sequence"/>
</dbReference>